<comment type="catalytic activity">
    <reaction evidence="7">
        <text>a quinone + NADH + H(+) = a quinol + NAD(+)</text>
        <dbReference type="Rhea" id="RHEA:46160"/>
        <dbReference type="ChEBI" id="CHEBI:15378"/>
        <dbReference type="ChEBI" id="CHEBI:24646"/>
        <dbReference type="ChEBI" id="CHEBI:57540"/>
        <dbReference type="ChEBI" id="CHEBI:57945"/>
        <dbReference type="ChEBI" id="CHEBI:132124"/>
        <dbReference type="EC" id="1.6.5.9"/>
    </reaction>
</comment>
<keyword evidence="9" id="KW-1185">Reference proteome</keyword>
<dbReference type="InterPro" id="IPR023753">
    <property type="entry name" value="FAD/NAD-binding_dom"/>
</dbReference>
<dbReference type="InterPro" id="IPR036188">
    <property type="entry name" value="FAD/NAD-bd_sf"/>
</dbReference>
<dbReference type="Gene3D" id="3.50.50.100">
    <property type="match status" value="1"/>
</dbReference>
<evidence type="ECO:0000256" key="1">
    <source>
        <dbReference type="ARBA" id="ARBA00005272"/>
    </source>
</evidence>
<dbReference type="Pfam" id="PF07992">
    <property type="entry name" value="Pyr_redox_2"/>
    <property type="match status" value="1"/>
</dbReference>
<dbReference type="RefSeq" id="WP_065968970.1">
    <property type="nucleotide sequence ID" value="NZ_CP080624.1"/>
</dbReference>
<organism evidence="8 9">
    <name type="scientific">Acidiferrobacter thiooxydans</name>
    <dbReference type="NCBI Taxonomy" id="163359"/>
    <lineage>
        <taxon>Bacteria</taxon>
        <taxon>Pseudomonadati</taxon>
        <taxon>Pseudomonadota</taxon>
        <taxon>Gammaproteobacteria</taxon>
        <taxon>Acidiferrobacterales</taxon>
        <taxon>Acidiferrobacteraceae</taxon>
        <taxon>Acidiferrobacter</taxon>
    </lineage>
</organism>
<comment type="caution">
    <text evidence="8">The sequence shown here is derived from an EMBL/GenBank/DDBJ whole genome shotgun (WGS) entry which is preliminary data.</text>
</comment>
<dbReference type="PRINTS" id="PR00368">
    <property type="entry name" value="FADPNR"/>
</dbReference>
<proteinExistence type="inferred from homology"/>
<dbReference type="PANTHER" id="PTHR43706">
    <property type="entry name" value="NADH DEHYDROGENASE"/>
    <property type="match status" value="1"/>
</dbReference>
<accession>A0A1C2G3Z4</accession>
<gene>
    <name evidence="8" type="ORF">C4900_06855</name>
</gene>
<keyword evidence="5" id="KW-0560">Oxidoreductase</keyword>
<keyword evidence="4" id="KW-0274">FAD</keyword>
<dbReference type="AlphaFoldDB" id="A0A1C2G3Z4"/>
<keyword evidence="3" id="KW-0285">Flavoprotein</keyword>
<dbReference type="PANTHER" id="PTHR43706:SF47">
    <property type="entry name" value="EXTERNAL NADH-UBIQUINONE OXIDOREDUCTASE 1, MITOCHONDRIAL-RELATED"/>
    <property type="match status" value="1"/>
</dbReference>
<evidence type="ECO:0000256" key="6">
    <source>
        <dbReference type="ARBA" id="ARBA00023027"/>
    </source>
</evidence>
<dbReference type="InterPro" id="IPR045024">
    <property type="entry name" value="NDH-2"/>
</dbReference>
<name>A0A1C2G3Z4_9GAMM</name>
<evidence type="ECO:0000313" key="8">
    <source>
        <dbReference type="EMBL" id="RCN59406.1"/>
    </source>
</evidence>
<dbReference type="EC" id="1.6.5.9" evidence="2"/>
<dbReference type="GO" id="GO:0050136">
    <property type="term" value="F:NADH dehydrogenase (quinone) (non-electrogenic) activity"/>
    <property type="evidence" value="ECO:0007669"/>
    <property type="project" value="UniProtKB-EC"/>
</dbReference>
<keyword evidence="6" id="KW-0520">NAD</keyword>
<sequence length="413" mass="44924">MAKQVLILGGGFAGLAAARALQGAPCTVTLVDHNNYHLFQPLLYQVATGELPAEAIATPLRPLLAPTGAHFRLDRVLAIDLAARTVRLAENATLSYDYLIVALGSVTNFFGHADLALHAFDLKGVEVAEQARSRILYAFERATSCTTSAERSAWLTFVVAGGGATGVEFATALLELIRILMRRRYPELQKTPPRVVLIQGGSALLPGFAPSLQAAAAAKIRALHGEILFDTHVTAYDGQVVQSHSGAPLPARTLVWTAGVRAHPLTATLPGADPHSGRVITDAHLRVRDHPEVFVVGDGLAPCHQHPWPQVAPFAIESGRYAATVIRAGLLQHPPPPPFIYRDQGSMVVLGRYDAVCQIDRWHIRWRGPGAWLLWIGLHLYRIMGMRNRVLTLIDWASDYGSHGNAIEIIRKR</sequence>
<evidence type="ECO:0000313" key="9">
    <source>
        <dbReference type="Proteomes" id="UP000253250"/>
    </source>
</evidence>
<comment type="similarity">
    <text evidence="1">Belongs to the NADH dehydrogenase family.</text>
</comment>
<dbReference type="STRING" id="163359.A9R16_07765"/>
<evidence type="ECO:0000256" key="4">
    <source>
        <dbReference type="ARBA" id="ARBA00022827"/>
    </source>
</evidence>
<reference evidence="8 9" key="1">
    <citation type="submission" date="2018-02" db="EMBL/GenBank/DDBJ databases">
        <title>Insights into the biology of acidophilic members of the Acidiferrobacteraceae family derived from comparative genomic analyses.</title>
        <authorList>
            <person name="Issotta F."/>
            <person name="Thyssen C."/>
            <person name="Mena C."/>
            <person name="Moya A."/>
            <person name="Bellenberg S."/>
            <person name="Sproer C."/>
            <person name="Covarrubias P.C."/>
            <person name="Sand W."/>
            <person name="Quatrini R."/>
            <person name="Vera M."/>
        </authorList>
    </citation>
    <scope>NUCLEOTIDE SEQUENCE [LARGE SCALE GENOMIC DNA]</scope>
    <source>
        <strain evidence="9">m-1</strain>
    </source>
</reference>
<evidence type="ECO:0000256" key="3">
    <source>
        <dbReference type="ARBA" id="ARBA00022630"/>
    </source>
</evidence>
<dbReference type="Proteomes" id="UP000253250">
    <property type="component" value="Unassembled WGS sequence"/>
</dbReference>
<evidence type="ECO:0000256" key="7">
    <source>
        <dbReference type="ARBA" id="ARBA00047599"/>
    </source>
</evidence>
<dbReference type="EMBL" id="PSYR01000001">
    <property type="protein sequence ID" value="RCN59406.1"/>
    <property type="molecule type" value="Genomic_DNA"/>
</dbReference>
<evidence type="ECO:0000256" key="2">
    <source>
        <dbReference type="ARBA" id="ARBA00012637"/>
    </source>
</evidence>
<protein>
    <recommendedName>
        <fullName evidence="2">NADH:ubiquinone reductase (non-electrogenic)</fullName>
        <ecNumber evidence="2">1.6.5.9</ecNumber>
    </recommendedName>
</protein>
<dbReference type="OrthoDB" id="9781621at2"/>
<dbReference type="SUPFAM" id="SSF51905">
    <property type="entry name" value="FAD/NAD(P)-binding domain"/>
    <property type="match status" value="2"/>
</dbReference>
<evidence type="ECO:0000256" key="5">
    <source>
        <dbReference type="ARBA" id="ARBA00023002"/>
    </source>
</evidence>